<dbReference type="SUPFAM" id="SSF53448">
    <property type="entry name" value="Nucleotide-diphospho-sugar transferases"/>
    <property type="match status" value="1"/>
</dbReference>
<dbReference type="InterPro" id="IPR025877">
    <property type="entry name" value="MobA-like_NTP_Trfase"/>
</dbReference>
<gene>
    <name evidence="4" type="ORF">EFL26_01785</name>
</gene>
<dbReference type="GO" id="GO:0016779">
    <property type="term" value="F:nucleotidyltransferase activity"/>
    <property type="evidence" value="ECO:0007669"/>
    <property type="project" value="UniProtKB-KW"/>
</dbReference>
<dbReference type="PANTHER" id="PTHR43584:SF8">
    <property type="entry name" value="N-ACETYLMURAMATE ALPHA-1-PHOSPHATE URIDYLYLTRANSFERASE"/>
    <property type="match status" value="1"/>
</dbReference>
<dbReference type="CDD" id="cd02523">
    <property type="entry name" value="PC_cytidylyltransferase"/>
    <property type="match status" value="1"/>
</dbReference>
<feature type="domain" description="MobA-like NTP transferase" evidence="3">
    <location>
        <begin position="59"/>
        <end position="186"/>
    </location>
</feature>
<evidence type="ECO:0000256" key="1">
    <source>
        <dbReference type="ARBA" id="ARBA00022679"/>
    </source>
</evidence>
<proteinExistence type="predicted"/>
<accession>A0A3N0GYI3</accession>
<sequence length="286" mass="31315">MSSTVGASSSVQSRIRSRSVSRSTAPLCHGRRAVVASFVGWRDPSHPRDTRYPFVAIQVVILAAGLGTRLGKPHPKPLTPLNTGESIMRRAVNSLRAVYGDEVFVTAVVGFKLDLVIEAMPDISFVYNEVYDSTNTSKSLLKALRLSQPGGVLWLNGDVVFDRRVLGLIHDKIEAGRSFVCVNTASVAEEEVKYTLDDDGYIRELSKSVVDGLGEAVGINYVAGEDKAALIARLDEADDQDYFERGLELAIERDGMRVEAVDISQYQVVEVDFEDDLSRANSFVEG</sequence>
<dbReference type="InterPro" id="IPR050065">
    <property type="entry name" value="GlmU-like"/>
</dbReference>
<keyword evidence="5" id="KW-1185">Reference proteome</keyword>
<evidence type="ECO:0000313" key="4">
    <source>
        <dbReference type="EMBL" id="RNM17533.1"/>
    </source>
</evidence>
<dbReference type="Proteomes" id="UP000279994">
    <property type="component" value="Unassembled WGS sequence"/>
</dbReference>
<dbReference type="OrthoDB" id="3618661at2"/>
<dbReference type="EMBL" id="RJSF01000003">
    <property type="protein sequence ID" value="RNM17533.1"/>
    <property type="molecule type" value="Genomic_DNA"/>
</dbReference>
<keyword evidence="1 4" id="KW-0808">Transferase</keyword>
<comment type="caution">
    <text evidence="4">The sequence shown here is derived from an EMBL/GenBank/DDBJ whole genome shotgun (WGS) entry which is preliminary data.</text>
</comment>
<protein>
    <submittedName>
        <fullName evidence="4">Phosphocholine cytidylyltransferase family protein</fullName>
    </submittedName>
</protein>
<evidence type="ECO:0000313" key="5">
    <source>
        <dbReference type="Proteomes" id="UP000279994"/>
    </source>
</evidence>
<dbReference type="Gene3D" id="3.90.550.10">
    <property type="entry name" value="Spore Coat Polysaccharide Biosynthesis Protein SpsA, Chain A"/>
    <property type="match status" value="1"/>
</dbReference>
<dbReference type="AlphaFoldDB" id="A0A3N0GYI3"/>
<evidence type="ECO:0000259" key="3">
    <source>
        <dbReference type="Pfam" id="PF12804"/>
    </source>
</evidence>
<dbReference type="Pfam" id="PF12804">
    <property type="entry name" value="NTP_transf_3"/>
    <property type="match status" value="1"/>
</dbReference>
<keyword evidence="2 4" id="KW-0548">Nucleotidyltransferase</keyword>
<organism evidence="4 5">
    <name type="scientific">Nocardioides pocheonensis</name>
    <dbReference type="NCBI Taxonomy" id="661485"/>
    <lineage>
        <taxon>Bacteria</taxon>
        <taxon>Bacillati</taxon>
        <taxon>Actinomycetota</taxon>
        <taxon>Actinomycetes</taxon>
        <taxon>Propionibacteriales</taxon>
        <taxon>Nocardioidaceae</taxon>
        <taxon>Nocardioides</taxon>
    </lineage>
</organism>
<name>A0A3N0GYI3_9ACTN</name>
<evidence type="ECO:0000256" key="2">
    <source>
        <dbReference type="ARBA" id="ARBA00022695"/>
    </source>
</evidence>
<reference evidence="4 5" key="1">
    <citation type="submission" date="2018-11" db="EMBL/GenBank/DDBJ databases">
        <authorList>
            <person name="Li F."/>
        </authorList>
    </citation>
    <scope>NUCLEOTIDE SEQUENCE [LARGE SCALE GENOMIC DNA]</scope>
    <source>
        <strain evidence="4 5">Gsoil 818</strain>
    </source>
</reference>
<dbReference type="PANTHER" id="PTHR43584">
    <property type="entry name" value="NUCLEOTIDYL TRANSFERASE"/>
    <property type="match status" value="1"/>
</dbReference>
<dbReference type="InterPro" id="IPR029044">
    <property type="entry name" value="Nucleotide-diphossugar_trans"/>
</dbReference>